<gene>
    <name evidence="2" type="ORF">X797_010117</name>
</gene>
<dbReference type="Pfam" id="PF13637">
    <property type="entry name" value="Ank_4"/>
    <property type="match status" value="1"/>
</dbReference>
<dbReference type="SMART" id="SM00248">
    <property type="entry name" value="ANK"/>
    <property type="match status" value="4"/>
</dbReference>
<dbReference type="AlphaFoldDB" id="A0A0A1UPE9"/>
<dbReference type="InterPro" id="IPR002110">
    <property type="entry name" value="Ankyrin_rpt"/>
</dbReference>
<name>A0A0A1UPE9_9HYPO</name>
<dbReference type="PROSITE" id="PS50088">
    <property type="entry name" value="ANK_REPEAT"/>
    <property type="match status" value="1"/>
</dbReference>
<dbReference type="PANTHER" id="PTHR46224:SF6">
    <property type="entry name" value="ANKYRIN REPEAT FAMILY PROTEIN"/>
    <property type="match status" value="1"/>
</dbReference>
<dbReference type="InterPro" id="IPR051616">
    <property type="entry name" value="Cul2-RING_E3_ligase_SR"/>
</dbReference>
<dbReference type="EMBL" id="JELW01000045">
    <property type="protein sequence ID" value="EXU96720.1"/>
    <property type="molecule type" value="Genomic_DNA"/>
</dbReference>
<dbReference type="HOGENOM" id="CLU_778634_0_0_1"/>
<sequence>MSTSGGALKGPAAVRAPCWHHCDIEFGSALQIAVVCDTRAAVDIFLDACYRPSPWAFSDQTMSKTSAVDMAIRAGNWDIFCRIYKKMALGNNEISQQHYYTLLDQTAFIAQVAMVKDVLGTDLDGKADGANIACALIEAVTWVDLARALKVLLEKGADPNRRDAARKTALHHLGSPAHSRDRRGPKWCLHETGIRLLLQLGASVTVRDELGNTPLHYAAFGSNLHIFSLYTTALPVNSPHGNALKSIKNDSGETLLHWAAADHGADPLAYIAESWTPLHCLSLYLDDRGSNNELAELATELIARGVPVDARATILAVSTTGREPLRVSNQDVGTWGSRVVEHLQPNNNESLAVIKDRTPLHWAMVHGAVGMANVLVVNGADVNAVDEKNHVPADLVNSSPLLHKDKHLELRIELARI</sequence>
<evidence type="ECO:0000256" key="1">
    <source>
        <dbReference type="PROSITE-ProRule" id="PRU00023"/>
    </source>
</evidence>
<dbReference type="PRINTS" id="PR01415">
    <property type="entry name" value="ANKYRIN"/>
</dbReference>
<dbReference type="SUPFAM" id="SSF48403">
    <property type="entry name" value="Ankyrin repeat"/>
    <property type="match status" value="1"/>
</dbReference>
<dbReference type="eggNOG" id="KOG4177">
    <property type="taxonomic scope" value="Eukaryota"/>
</dbReference>
<dbReference type="Pfam" id="PF00023">
    <property type="entry name" value="Ank"/>
    <property type="match status" value="1"/>
</dbReference>
<dbReference type="PANTHER" id="PTHR46224">
    <property type="entry name" value="ANKYRIN REPEAT FAMILY PROTEIN"/>
    <property type="match status" value="1"/>
</dbReference>
<evidence type="ECO:0000313" key="3">
    <source>
        <dbReference type="Proteomes" id="UP000030151"/>
    </source>
</evidence>
<feature type="repeat" description="ANK" evidence="1">
    <location>
        <begin position="355"/>
        <end position="387"/>
    </location>
</feature>
<dbReference type="Proteomes" id="UP000030151">
    <property type="component" value="Unassembled WGS sequence"/>
</dbReference>
<proteinExistence type="predicted"/>
<comment type="caution">
    <text evidence="2">The sequence shown here is derived from an EMBL/GenBank/DDBJ whole genome shotgun (WGS) entry which is preliminary data.</text>
</comment>
<dbReference type="InterPro" id="IPR036770">
    <property type="entry name" value="Ankyrin_rpt-contain_sf"/>
</dbReference>
<evidence type="ECO:0000313" key="2">
    <source>
        <dbReference type="EMBL" id="EXU96720.1"/>
    </source>
</evidence>
<protein>
    <submittedName>
        <fullName evidence="2">Ankyrin repeat protein</fullName>
    </submittedName>
</protein>
<keyword evidence="1" id="KW-0040">ANK repeat</keyword>
<reference evidence="2 3" key="1">
    <citation type="submission" date="2014-02" db="EMBL/GenBank/DDBJ databases">
        <title>The genome sequence of the entomopathogenic fungus Metarhizium robertsii ARSEF 2575.</title>
        <authorList>
            <person name="Giuliano Garisto Donzelli B."/>
            <person name="Roe B.A."/>
            <person name="Macmil S.L."/>
            <person name="Krasnoff S.B."/>
            <person name="Gibson D.M."/>
        </authorList>
    </citation>
    <scope>NUCLEOTIDE SEQUENCE [LARGE SCALE GENOMIC DNA]</scope>
    <source>
        <strain evidence="2 3">ARSEF 2575</strain>
    </source>
</reference>
<accession>A0A0A1UPE9</accession>
<dbReference type="PROSITE" id="PS50297">
    <property type="entry name" value="ANK_REP_REGION"/>
    <property type="match status" value="1"/>
</dbReference>
<dbReference type="OrthoDB" id="341259at2759"/>
<dbReference type="Gene3D" id="1.25.40.20">
    <property type="entry name" value="Ankyrin repeat-containing domain"/>
    <property type="match status" value="3"/>
</dbReference>
<organism evidence="2 3">
    <name type="scientific">Metarhizium robertsii</name>
    <dbReference type="NCBI Taxonomy" id="568076"/>
    <lineage>
        <taxon>Eukaryota</taxon>
        <taxon>Fungi</taxon>
        <taxon>Dikarya</taxon>
        <taxon>Ascomycota</taxon>
        <taxon>Pezizomycotina</taxon>
        <taxon>Sordariomycetes</taxon>
        <taxon>Hypocreomycetidae</taxon>
        <taxon>Hypocreales</taxon>
        <taxon>Clavicipitaceae</taxon>
        <taxon>Metarhizium</taxon>
    </lineage>
</organism>